<name>A0ABC8SVY6_9AQUA</name>
<comment type="caution">
    <text evidence="1">The sequence shown here is derived from an EMBL/GenBank/DDBJ whole genome shotgun (WGS) entry which is preliminary data.</text>
</comment>
<evidence type="ECO:0000313" key="1">
    <source>
        <dbReference type="EMBL" id="CAK9161356.1"/>
    </source>
</evidence>
<feature type="non-terminal residue" evidence="1">
    <location>
        <position position="64"/>
    </location>
</feature>
<sequence length="64" mass="7305">GTERIEGLILNMHMLEDESSSTFFNVTNAKRRLEDSLGTSLLPYQGDTSKRRRLGFLSWEPMAT</sequence>
<dbReference type="Proteomes" id="UP001642360">
    <property type="component" value="Unassembled WGS sequence"/>
</dbReference>
<dbReference type="AlphaFoldDB" id="A0ABC8SVY6"/>
<keyword evidence="2" id="KW-1185">Reference proteome</keyword>
<dbReference type="EMBL" id="CAUOFW020003667">
    <property type="protein sequence ID" value="CAK9161356.1"/>
    <property type="molecule type" value="Genomic_DNA"/>
</dbReference>
<organism evidence="1 2">
    <name type="scientific">Ilex paraguariensis</name>
    <name type="common">yerba mate</name>
    <dbReference type="NCBI Taxonomy" id="185542"/>
    <lineage>
        <taxon>Eukaryota</taxon>
        <taxon>Viridiplantae</taxon>
        <taxon>Streptophyta</taxon>
        <taxon>Embryophyta</taxon>
        <taxon>Tracheophyta</taxon>
        <taxon>Spermatophyta</taxon>
        <taxon>Magnoliopsida</taxon>
        <taxon>eudicotyledons</taxon>
        <taxon>Gunneridae</taxon>
        <taxon>Pentapetalae</taxon>
        <taxon>asterids</taxon>
        <taxon>campanulids</taxon>
        <taxon>Aquifoliales</taxon>
        <taxon>Aquifoliaceae</taxon>
        <taxon>Ilex</taxon>
    </lineage>
</organism>
<gene>
    <name evidence="1" type="ORF">ILEXP_LOCUS30154</name>
</gene>
<accession>A0ABC8SVY6</accession>
<reference evidence="1 2" key="1">
    <citation type="submission" date="2024-02" db="EMBL/GenBank/DDBJ databases">
        <authorList>
            <person name="Vignale AGUSTIN F."/>
            <person name="Sosa J E."/>
            <person name="Modenutti C."/>
        </authorList>
    </citation>
    <scope>NUCLEOTIDE SEQUENCE [LARGE SCALE GENOMIC DNA]</scope>
</reference>
<protein>
    <submittedName>
        <fullName evidence="1">Uncharacterized protein</fullName>
    </submittedName>
</protein>
<feature type="non-terminal residue" evidence="1">
    <location>
        <position position="1"/>
    </location>
</feature>
<proteinExistence type="predicted"/>
<evidence type="ECO:0000313" key="2">
    <source>
        <dbReference type="Proteomes" id="UP001642360"/>
    </source>
</evidence>